<protein>
    <submittedName>
        <fullName evidence="2">Putative alkaline shock family protein YloU</fullName>
    </submittedName>
</protein>
<proteinExistence type="inferred from homology"/>
<sequence>MATATTKSVPADPTVPAVAVDASSTGTTVIVDSVIAKVAGIAAREVPGVFALGGGAARAIGAIRDALNNTDLTQGISVEVGETQVAVDISIVALYPEPLQTVADNVRAAIYNAIENLVGMQVTEVNVTVNDVHIPSDDDNAVVVTDDAAGARVL</sequence>
<evidence type="ECO:0000256" key="1">
    <source>
        <dbReference type="ARBA" id="ARBA00005721"/>
    </source>
</evidence>
<reference evidence="2 3" key="1">
    <citation type="submission" date="2020-08" db="EMBL/GenBank/DDBJ databases">
        <title>Sequencing the genomes of 1000 actinobacteria strains.</title>
        <authorList>
            <person name="Klenk H.-P."/>
        </authorList>
    </citation>
    <scope>NUCLEOTIDE SEQUENCE [LARGE SCALE GENOMIC DNA]</scope>
    <source>
        <strain evidence="2 3">DSM 105784</strain>
    </source>
</reference>
<evidence type="ECO:0000313" key="2">
    <source>
        <dbReference type="EMBL" id="MBB5844319.1"/>
    </source>
</evidence>
<dbReference type="Proteomes" id="UP000536685">
    <property type="component" value="Unassembled WGS sequence"/>
</dbReference>
<dbReference type="AlphaFoldDB" id="A0A841ASC2"/>
<organism evidence="2 3">
    <name type="scientific">Conyzicola lurida</name>
    <dbReference type="NCBI Taxonomy" id="1172621"/>
    <lineage>
        <taxon>Bacteria</taxon>
        <taxon>Bacillati</taxon>
        <taxon>Actinomycetota</taxon>
        <taxon>Actinomycetes</taxon>
        <taxon>Micrococcales</taxon>
        <taxon>Microbacteriaceae</taxon>
        <taxon>Conyzicola</taxon>
    </lineage>
</organism>
<keyword evidence="3" id="KW-1185">Reference proteome</keyword>
<dbReference type="EMBL" id="JACHMJ010000001">
    <property type="protein sequence ID" value="MBB5844319.1"/>
    <property type="molecule type" value="Genomic_DNA"/>
</dbReference>
<dbReference type="PANTHER" id="PTHR34297:SF3">
    <property type="entry name" value="ALKALINE SHOCK PROTEIN 23"/>
    <property type="match status" value="1"/>
</dbReference>
<comment type="caution">
    <text evidence="2">The sequence shown here is derived from an EMBL/GenBank/DDBJ whole genome shotgun (WGS) entry which is preliminary data.</text>
</comment>
<dbReference type="Pfam" id="PF03780">
    <property type="entry name" value="Asp23"/>
    <property type="match status" value="1"/>
</dbReference>
<name>A0A841ASC2_9MICO</name>
<accession>A0A841ASC2</accession>
<gene>
    <name evidence="2" type="ORF">HD599_002642</name>
</gene>
<dbReference type="PANTHER" id="PTHR34297">
    <property type="entry name" value="HYPOTHETICAL CYTOSOLIC PROTEIN-RELATED"/>
    <property type="match status" value="1"/>
</dbReference>
<dbReference type="InterPro" id="IPR005531">
    <property type="entry name" value="Asp23"/>
</dbReference>
<evidence type="ECO:0000313" key="3">
    <source>
        <dbReference type="Proteomes" id="UP000536685"/>
    </source>
</evidence>
<comment type="similarity">
    <text evidence="1">Belongs to the asp23 family.</text>
</comment>
<dbReference type="RefSeq" id="WP_184238353.1">
    <property type="nucleotide sequence ID" value="NZ_JACHMJ010000001.1"/>
</dbReference>